<feature type="compositionally biased region" description="Basic and acidic residues" evidence="1">
    <location>
        <begin position="537"/>
        <end position="546"/>
    </location>
</feature>
<feature type="compositionally biased region" description="Low complexity" evidence="1">
    <location>
        <begin position="164"/>
        <end position="174"/>
    </location>
</feature>
<proteinExistence type="predicted"/>
<accession>A0A0H2SAP2</accession>
<protein>
    <recommendedName>
        <fullName evidence="4">Protein byr4</fullName>
    </recommendedName>
</protein>
<feature type="compositionally biased region" description="Polar residues" evidence="1">
    <location>
        <begin position="330"/>
        <end position="340"/>
    </location>
</feature>
<feature type="compositionally biased region" description="Low complexity" evidence="1">
    <location>
        <begin position="756"/>
        <end position="766"/>
    </location>
</feature>
<feature type="compositionally biased region" description="Low complexity" evidence="1">
    <location>
        <begin position="181"/>
        <end position="191"/>
    </location>
</feature>
<dbReference type="Proteomes" id="UP000053477">
    <property type="component" value="Unassembled WGS sequence"/>
</dbReference>
<name>A0A0H2SAP2_9AGAM</name>
<dbReference type="GO" id="GO:1990334">
    <property type="term" value="C:Bfa1-Bub2 complex"/>
    <property type="evidence" value="ECO:0007669"/>
    <property type="project" value="InterPro"/>
</dbReference>
<feature type="region of interest" description="Disordered" evidence="1">
    <location>
        <begin position="148"/>
        <end position="205"/>
    </location>
</feature>
<reference evidence="2 3" key="1">
    <citation type="submission" date="2015-04" db="EMBL/GenBank/DDBJ databases">
        <title>Complete genome sequence of Schizopora paradoxa KUC8140, a cosmopolitan wood degrader in East Asia.</title>
        <authorList>
            <consortium name="DOE Joint Genome Institute"/>
            <person name="Min B."/>
            <person name="Park H."/>
            <person name="Jang Y."/>
            <person name="Kim J.-J."/>
            <person name="Kim K.H."/>
            <person name="Pangilinan J."/>
            <person name="Lipzen A."/>
            <person name="Riley R."/>
            <person name="Grigoriev I.V."/>
            <person name="Spatafora J.W."/>
            <person name="Choi I.-G."/>
        </authorList>
    </citation>
    <scope>NUCLEOTIDE SEQUENCE [LARGE SCALE GENOMIC DNA]</scope>
    <source>
        <strain evidence="2 3">KUC8140</strain>
    </source>
</reference>
<feature type="compositionally biased region" description="Polar residues" evidence="1">
    <location>
        <begin position="276"/>
        <end position="287"/>
    </location>
</feature>
<dbReference type="InParanoid" id="A0A0H2SAP2"/>
<organism evidence="2 3">
    <name type="scientific">Schizopora paradoxa</name>
    <dbReference type="NCBI Taxonomy" id="27342"/>
    <lineage>
        <taxon>Eukaryota</taxon>
        <taxon>Fungi</taxon>
        <taxon>Dikarya</taxon>
        <taxon>Basidiomycota</taxon>
        <taxon>Agaricomycotina</taxon>
        <taxon>Agaricomycetes</taxon>
        <taxon>Hymenochaetales</taxon>
        <taxon>Schizoporaceae</taxon>
        <taxon>Schizopora</taxon>
    </lineage>
</organism>
<feature type="compositionally biased region" description="Pro residues" evidence="1">
    <location>
        <begin position="478"/>
        <end position="488"/>
    </location>
</feature>
<feature type="compositionally biased region" description="Polar residues" evidence="1">
    <location>
        <begin position="585"/>
        <end position="594"/>
    </location>
</feature>
<feature type="compositionally biased region" description="Polar residues" evidence="1">
    <location>
        <begin position="746"/>
        <end position="755"/>
    </location>
</feature>
<dbReference type="PANTHER" id="PTHR35140">
    <property type="entry name" value="MITOTIC CHECK POINT PROTEIN BFA1"/>
    <property type="match status" value="1"/>
</dbReference>
<feature type="compositionally biased region" description="Acidic residues" evidence="1">
    <location>
        <begin position="192"/>
        <end position="204"/>
    </location>
</feature>
<feature type="region of interest" description="Disordered" evidence="1">
    <location>
        <begin position="276"/>
        <end position="641"/>
    </location>
</feature>
<feature type="compositionally biased region" description="Basic and acidic residues" evidence="1">
    <location>
        <begin position="599"/>
        <end position="611"/>
    </location>
</feature>
<feature type="region of interest" description="Disordered" evidence="1">
    <location>
        <begin position="1"/>
        <end position="38"/>
    </location>
</feature>
<dbReference type="EMBL" id="KQ085951">
    <property type="protein sequence ID" value="KLO13921.1"/>
    <property type="molecule type" value="Genomic_DNA"/>
</dbReference>
<feature type="compositionally biased region" description="Basic residues" evidence="1">
    <location>
        <begin position="612"/>
        <end position="627"/>
    </location>
</feature>
<feature type="compositionally biased region" description="Low complexity" evidence="1">
    <location>
        <begin position="501"/>
        <end position="512"/>
    </location>
</feature>
<feature type="compositionally biased region" description="Low complexity" evidence="1">
    <location>
        <begin position="385"/>
        <end position="405"/>
    </location>
</feature>
<evidence type="ECO:0000313" key="3">
    <source>
        <dbReference type="Proteomes" id="UP000053477"/>
    </source>
</evidence>
<evidence type="ECO:0000313" key="2">
    <source>
        <dbReference type="EMBL" id="KLO13921.1"/>
    </source>
</evidence>
<dbReference type="GO" id="GO:0001100">
    <property type="term" value="P:negative regulation of exit from mitosis"/>
    <property type="evidence" value="ECO:0007669"/>
    <property type="project" value="InterPro"/>
</dbReference>
<feature type="compositionally biased region" description="Low complexity" evidence="1">
    <location>
        <begin position="310"/>
        <end position="325"/>
    </location>
</feature>
<dbReference type="AlphaFoldDB" id="A0A0H2SAP2"/>
<dbReference type="GO" id="GO:0005096">
    <property type="term" value="F:GTPase activator activity"/>
    <property type="evidence" value="ECO:0007669"/>
    <property type="project" value="InterPro"/>
</dbReference>
<sequence length="853" mass="92289">MITIPAPAHAREEWPDADFDFPEGHALRAPPDALFDKDDEDWDMEMDIGETGGARAYLAGSFTRASNAPAKGMVTIRPPLPETITHSLSIDGDDDDEGISTIKVSALPAFPSKTISPLVIVDDDMEADFALPNDLTQLSLRPLSLHHRSSKGSMEWGDRDHTQSSASSSEAYSSLGFDAAPSPSTISSMPTTDDDRDDEDDGELEGLVLPSGLFESSQGRKKLTKILDSKKNLPKVAEDVKIAKTNPEDDFEIGLVINGDDDLSPSKLVYNQQTKRMGTLNARSNSLPARPSQLRPPSRLKGERPRTPMGSAGSSGQGSSKLSTSPPSRPSQGKRAQTFLTLAPPSQPPSSFLAPKSGALRNQKSHSGLKSPSPPNSAHRKLSRKASLSSLMETSNAQASSSNASRPPLPSGYSATTAASRARTHTNSTGRMGSLDPHVPPTRPSTPSSNPAALRLTMPTSMARMKSRPAISSVFPTAPSPVPSPPPSQTGRLNRSPPAPSTSSRPPSSLGSAKVLRRTKRRVFGDGTELDGIEDLPVDREKEARLRVQPKGYQSRVPSASFPKDKDKDLGKGTIRRKRDMDSAMQPSAAANTLKQKHSRMDNLSKTDGSKKRPSPTHSGHTRRKPTLIRNLGGSNQPRVVGEMKWNPQTLRWEGNDQVLREFDSAVGTSVRPALITHLTGSSIGSPAAGSFGNAARVVGNMVFDPSRMCWMSTLPPEDDEPDVFADMADDEEEDGWDSKAATIRASQQISRTNTSAQSDASSQRSSRMETPSPIQSLHHHSRSESDSDHGSRASIVFDVDEGFLEACRAAESRHRLEMKGWTINRSSHPRQSISEVDRSHLYDIRTLATKQY</sequence>
<dbReference type="InterPro" id="IPR034586">
    <property type="entry name" value="Bfa1/Byr4"/>
</dbReference>
<keyword evidence="3" id="KW-1185">Reference proteome</keyword>
<feature type="compositionally biased region" description="Polar residues" evidence="1">
    <location>
        <begin position="360"/>
        <end position="370"/>
    </location>
</feature>
<gene>
    <name evidence="2" type="ORF">SCHPADRAFT_827212</name>
</gene>
<dbReference type="STRING" id="27342.A0A0H2SAP2"/>
<feature type="region of interest" description="Disordered" evidence="1">
    <location>
        <begin position="746"/>
        <end position="791"/>
    </location>
</feature>
<dbReference type="GO" id="GO:0044732">
    <property type="term" value="C:mitotic spindle pole body"/>
    <property type="evidence" value="ECO:0007669"/>
    <property type="project" value="TreeGrafter"/>
</dbReference>
<evidence type="ECO:0000256" key="1">
    <source>
        <dbReference type="SAM" id="MobiDB-lite"/>
    </source>
</evidence>
<feature type="compositionally biased region" description="Low complexity" evidence="1">
    <location>
        <begin position="414"/>
        <end position="429"/>
    </location>
</feature>
<dbReference type="OrthoDB" id="19159at2759"/>
<evidence type="ECO:0008006" key="4">
    <source>
        <dbReference type="Google" id="ProtNLM"/>
    </source>
</evidence>
<dbReference type="PANTHER" id="PTHR35140:SF1">
    <property type="entry name" value="MITOTIC CHECK POINT PROTEIN BFA1"/>
    <property type="match status" value="1"/>
</dbReference>